<gene>
    <name evidence="1" type="ORF">LY89DRAFT_288860</name>
</gene>
<dbReference type="KEGG" id="psco:LY89DRAFT_288860"/>
<dbReference type="Proteomes" id="UP000070700">
    <property type="component" value="Unassembled WGS sequence"/>
</dbReference>
<sequence length="280" mass="31346">MATHKPPYKIHPILIFDITSDTIFKMSINFPSNGIYSITVPTEDSPQSTNAISWARHIPSEDANESQRLSCALASSPTLGDATHASGPYFPIITTGRSAAAIITHGANSVQGNKLCWRRDFTPYAGLARFLRASRLRNSVPNAFFVLVDIVSWSDVDENQTKWYHLAGQISVRDDKDVPISVPHQGGNKELGFGHVFDYAVPQGEEDLMQTIDWKCMAALLRIGVARNFGLDGERLSLEEMLYATIQNPEPLRDLGYAEHPSYYRLDRNRGRYVSTFKRI</sequence>
<name>A0A132BAT3_MOLSC</name>
<organism evidence="1 2">
    <name type="scientific">Mollisia scopiformis</name>
    <name type="common">Conifer needle endophyte fungus</name>
    <name type="synonym">Phialocephala scopiformis</name>
    <dbReference type="NCBI Taxonomy" id="149040"/>
    <lineage>
        <taxon>Eukaryota</taxon>
        <taxon>Fungi</taxon>
        <taxon>Dikarya</taxon>
        <taxon>Ascomycota</taxon>
        <taxon>Pezizomycotina</taxon>
        <taxon>Leotiomycetes</taxon>
        <taxon>Helotiales</taxon>
        <taxon>Mollisiaceae</taxon>
        <taxon>Mollisia</taxon>
    </lineage>
</organism>
<dbReference type="EMBL" id="KQ947432">
    <property type="protein sequence ID" value="KUJ09488.1"/>
    <property type="molecule type" value="Genomic_DNA"/>
</dbReference>
<dbReference type="GeneID" id="28816233"/>
<accession>A0A132BAT3</accession>
<dbReference type="AlphaFoldDB" id="A0A132BAT3"/>
<reference evidence="1 2" key="1">
    <citation type="submission" date="2015-10" db="EMBL/GenBank/DDBJ databases">
        <title>Full genome of DAOMC 229536 Phialocephala scopiformis, a fungal endophyte of spruce producing the potent anti-insectan compound rugulosin.</title>
        <authorList>
            <consortium name="DOE Joint Genome Institute"/>
            <person name="Walker A.K."/>
            <person name="Frasz S.L."/>
            <person name="Seifert K.A."/>
            <person name="Miller J.D."/>
            <person name="Mondo S.J."/>
            <person name="Labutti K."/>
            <person name="Lipzen A."/>
            <person name="Dockter R."/>
            <person name="Kennedy M."/>
            <person name="Grigoriev I.V."/>
            <person name="Spatafora J.W."/>
        </authorList>
    </citation>
    <scope>NUCLEOTIDE SEQUENCE [LARGE SCALE GENOMIC DNA]</scope>
    <source>
        <strain evidence="1 2">CBS 120377</strain>
    </source>
</reference>
<protein>
    <submittedName>
        <fullName evidence="1">Uncharacterized protein</fullName>
    </submittedName>
</protein>
<dbReference type="RefSeq" id="XP_018063843.1">
    <property type="nucleotide sequence ID" value="XM_018206507.1"/>
</dbReference>
<evidence type="ECO:0000313" key="1">
    <source>
        <dbReference type="EMBL" id="KUJ09488.1"/>
    </source>
</evidence>
<evidence type="ECO:0000313" key="2">
    <source>
        <dbReference type="Proteomes" id="UP000070700"/>
    </source>
</evidence>
<keyword evidence="2" id="KW-1185">Reference proteome</keyword>
<proteinExistence type="predicted"/>
<dbReference type="InParanoid" id="A0A132BAT3"/>